<reference evidence="1 2" key="1">
    <citation type="journal article" date="2016" name="Proc. Natl. Acad. Sci. U.S.A.">
        <title>Comparative genomics of biotechnologically important yeasts.</title>
        <authorList>
            <person name="Riley R."/>
            <person name="Haridas S."/>
            <person name="Wolfe K.H."/>
            <person name="Lopes M.R."/>
            <person name="Hittinger C.T."/>
            <person name="Goeker M."/>
            <person name="Salamov A.A."/>
            <person name="Wisecaver J.H."/>
            <person name="Long T.M."/>
            <person name="Calvey C.H."/>
            <person name="Aerts A.L."/>
            <person name="Barry K.W."/>
            <person name="Choi C."/>
            <person name="Clum A."/>
            <person name="Coughlan A.Y."/>
            <person name="Deshpande S."/>
            <person name="Douglass A.P."/>
            <person name="Hanson S.J."/>
            <person name="Klenk H.-P."/>
            <person name="LaButti K.M."/>
            <person name="Lapidus A."/>
            <person name="Lindquist E.A."/>
            <person name="Lipzen A.M."/>
            <person name="Meier-Kolthoff J.P."/>
            <person name="Ohm R.A."/>
            <person name="Otillar R.P."/>
            <person name="Pangilinan J.L."/>
            <person name="Peng Y."/>
            <person name="Rokas A."/>
            <person name="Rosa C.A."/>
            <person name="Scheuner C."/>
            <person name="Sibirny A.A."/>
            <person name="Slot J.C."/>
            <person name="Stielow J.B."/>
            <person name="Sun H."/>
            <person name="Kurtzman C.P."/>
            <person name="Blackwell M."/>
            <person name="Grigoriev I.V."/>
            <person name="Jeffries T.W."/>
        </authorList>
    </citation>
    <scope>NUCLEOTIDE SEQUENCE [LARGE SCALE GENOMIC DNA]</scope>
    <source>
        <strain evidence="1 2">NRRL Y-11557</strain>
    </source>
</reference>
<keyword evidence="2" id="KW-1185">Reference proteome</keyword>
<protein>
    <submittedName>
        <fullName evidence="1">Uncharacterized protein</fullName>
    </submittedName>
</protein>
<dbReference type="PROSITE" id="PS51257">
    <property type="entry name" value="PROKAR_LIPOPROTEIN"/>
    <property type="match status" value="1"/>
</dbReference>
<evidence type="ECO:0000313" key="2">
    <source>
        <dbReference type="Proteomes" id="UP000094385"/>
    </source>
</evidence>
<proteinExistence type="predicted"/>
<organism evidence="1 2">
    <name type="scientific">Lipomyces starkeyi NRRL Y-11557</name>
    <dbReference type="NCBI Taxonomy" id="675824"/>
    <lineage>
        <taxon>Eukaryota</taxon>
        <taxon>Fungi</taxon>
        <taxon>Dikarya</taxon>
        <taxon>Ascomycota</taxon>
        <taxon>Saccharomycotina</taxon>
        <taxon>Lipomycetes</taxon>
        <taxon>Lipomycetales</taxon>
        <taxon>Lipomycetaceae</taxon>
        <taxon>Lipomyces</taxon>
    </lineage>
</organism>
<dbReference type="EMBL" id="KV454293">
    <property type="protein sequence ID" value="ODQ73499.1"/>
    <property type="molecule type" value="Genomic_DNA"/>
</dbReference>
<name>A0A1E3Q727_LIPST</name>
<gene>
    <name evidence="1" type="ORF">LIPSTDRAFT_262866</name>
</gene>
<dbReference type="AlphaFoldDB" id="A0A1E3Q727"/>
<dbReference type="Proteomes" id="UP000094385">
    <property type="component" value="Unassembled WGS sequence"/>
</dbReference>
<accession>A0A1E3Q727</accession>
<evidence type="ECO:0000313" key="1">
    <source>
        <dbReference type="EMBL" id="ODQ73499.1"/>
    </source>
</evidence>
<sequence>MNGRTCILLIIVCALVVSCSLFMKFLALDYNTCIQNMNAKYTALTSQQSLKF</sequence>